<dbReference type="InterPro" id="IPR036661">
    <property type="entry name" value="Luciferase-like_sf"/>
</dbReference>
<evidence type="ECO:0000256" key="5">
    <source>
        <dbReference type="ARBA" id="ARBA00033748"/>
    </source>
</evidence>
<dbReference type="Gene3D" id="3.20.20.30">
    <property type="entry name" value="Luciferase-like domain"/>
    <property type="match status" value="1"/>
</dbReference>
<comment type="similarity">
    <text evidence="5">Belongs to the NtaA/SnaA/DszA monooxygenase family.</text>
</comment>
<name>A0A679JM68_VARPD</name>
<dbReference type="NCBIfam" id="TIGR03860">
    <property type="entry name" value="FMN_nitrolo"/>
    <property type="match status" value="1"/>
</dbReference>
<dbReference type="PANTHER" id="PTHR30011:SF16">
    <property type="entry name" value="C2H2 FINGER DOMAIN TRANSCRIPTION FACTOR (EUROFUNG)-RELATED"/>
    <property type="match status" value="1"/>
</dbReference>
<evidence type="ECO:0000259" key="7">
    <source>
        <dbReference type="Pfam" id="PF00296"/>
    </source>
</evidence>
<dbReference type="InterPro" id="IPR011251">
    <property type="entry name" value="Luciferase-like_dom"/>
</dbReference>
<dbReference type="InterPro" id="IPR016215">
    <property type="entry name" value="NTA_MOA"/>
</dbReference>
<dbReference type="AlphaFoldDB" id="A0A679JM68"/>
<sequence>MPSRRPILLNAFDMNTVGHISHGLWRHPRDRSTGYKRLPYWLDLARTLERGLFDGLFLADVTGVYDVWGGNADAALRDAIQLPINDPAVLVGAMAGVTRHLGFGITATISAEQPHAFARRMSTLDHLSEGRIGWNIVTGFLDSAARARGDKATAGHDQRYDRADEFMDLVYRLWESSWDDDAVVADRERGIYADPAKVRPIHHEGPFYTLDAVHPCEPSPQRTPLLFQAGASARGTAFAARHAEIVFVPNQGLQATAAVVRKLRAAMAEAGRDPSQARFVTTLQVVTGRTEDEAQARYEDYRRYARPEAGLVQFASAIGVDLSRHGPDDPVTGGSADAIQSSVASLRRHSEAPTVRQLLAQMPLGGRHAPVVGTPAQVADEIEAWVQEAGVDGFNLVRTVSPEGLEHFVELVVPELQHRGLHKRAYAEGTWREKIFGRASVRPPAALAARRQPASS</sequence>
<dbReference type="InterPro" id="IPR051260">
    <property type="entry name" value="Diverse_substr_monoxygenases"/>
</dbReference>
<accession>A0A679JM68</accession>
<feature type="binding site" evidence="6">
    <location>
        <position position="232"/>
    </location>
    <ligand>
        <name>FMN</name>
        <dbReference type="ChEBI" id="CHEBI:58210"/>
    </ligand>
</feature>
<evidence type="ECO:0000256" key="3">
    <source>
        <dbReference type="ARBA" id="ARBA00023002"/>
    </source>
</evidence>
<organism evidence="8">
    <name type="scientific">Variovorax paradoxus</name>
    <dbReference type="NCBI Taxonomy" id="34073"/>
    <lineage>
        <taxon>Bacteria</taxon>
        <taxon>Pseudomonadati</taxon>
        <taxon>Pseudomonadota</taxon>
        <taxon>Betaproteobacteria</taxon>
        <taxon>Burkholderiales</taxon>
        <taxon>Comamonadaceae</taxon>
        <taxon>Variovorax</taxon>
    </lineage>
</organism>
<feature type="binding site" evidence="6">
    <location>
        <position position="106"/>
    </location>
    <ligand>
        <name>FMN</name>
        <dbReference type="ChEBI" id="CHEBI:58210"/>
    </ligand>
</feature>
<feature type="binding site" evidence="6">
    <location>
        <position position="156"/>
    </location>
    <ligand>
        <name>FMN</name>
        <dbReference type="ChEBI" id="CHEBI:58210"/>
    </ligand>
</feature>
<reference evidence="8" key="1">
    <citation type="submission" date="2019-12" db="EMBL/GenBank/DDBJ databases">
        <authorList>
            <person name="Cremers G."/>
        </authorList>
    </citation>
    <scope>NUCLEOTIDE SEQUENCE</scope>
    <source>
        <strain evidence="8">Vvax</strain>
    </source>
</reference>
<dbReference type="Pfam" id="PF00296">
    <property type="entry name" value="Bac_luciferase"/>
    <property type="match status" value="1"/>
</dbReference>
<feature type="domain" description="Luciferase-like" evidence="7">
    <location>
        <begin position="25"/>
        <end position="392"/>
    </location>
</feature>
<dbReference type="RefSeq" id="WP_339094865.1">
    <property type="nucleotide sequence ID" value="NZ_LR743508.1"/>
</dbReference>
<dbReference type="PANTHER" id="PTHR30011">
    <property type="entry name" value="ALKANESULFONATE MONOOXYGENASE-RELATED"/>
    <property type="match status" value="1"/>
</dbReference>
<evidence type="ECO:0000256" key="4">
    <source>
        <dbReference type="ARBA" id="ARBA00023033"/>
    </source>
</evidence>
<evidence type="ECO:0000256" key="2">
    <source>
        <dbReference type="ARBA" id="ARBA00022643"/>
    </source>
</evidence>
<feature type="binding site" evidence="6">
    <location>
        <position position="60"/>
    </location>
    <ligand>
        <name>FMN</name>
        <dbReference type="ChEBI" id="CHEBI:58210"/>
    </ligand>
</feature>
<feature type="binding site" evidence="6">
    <location>
        <position position="160"/>
    </location>
    <ligand>
        <name>FMN</name>
        <dbReference type="ChEBI" id="CHEBI:58210"/>
    </ligand>
</feature>
<protein>
    <submittedName>
        <fullName evidence="8">Dimethyl-sulfide monooxygenase</fullName>
        <ecNumber evidence="8">1.14.13.131</ecNumber>
    </submittedName>
</protein>
<dbReference type="GO" id="GO:0018633">
    <property type="term" value="F:dimethyl sulfide monooxygenase activity"/>
    <property type="evidence" value="ECO:0007669"/>
    <property type="project" value="UniProtKB-EC"/>
</dbReference>
<evidence type="ECO:0000256" key="6">
    <source>
        <dbReference type="PIRSR" id="PIRSR000337-1"/>
    </source>
</evidence>
<evidence type="ECO:0000313" key="8">
    <source>
        <dbReference type="EMBL" id="CAA2110392.1"/>
    </source>
</evidence>
<gene>
    <name evidence="8" type="primary">dmoA</name>
    <name evidence="8" type="ORF">VVAX_06636</name>
</gene>
<dbReference type="PIRSF" id="PIRSF000337">
    <property type="entry name" value="NTA_MOA"/>
    <property type="match status" value="1"/>
</dbReference>
<keyword evidence="3 8" id="KW-0560">Oxidoreductase</keyword>
<dbReference type="SUPFAM" id="SSF51679">
    <property type="entry name" value="Bacterial luciferase-like"/>
    <property type="match status" value="1"/>
</dbReference>
<dbReference type="EMBL" id="LR743508">
    <property type="protein sequence ID" value="CAA2110392.1"/>
    <property type="molecule type" value="Genomic_DNA"/>
</dbReference>
<keyword evidence="2 6" id="KW-0288">FMN</keyword>
<evidence type="ECO:0000256" key="1">
    <source>
        <dbReference type="ARBA" id="ARBA00022630"/>
    </source>
</evidence>
<dbReference type="EC" id="1.14.13.131" evidence="8"/>
<keyword evidence="4 8" id="KW-0503">Monooxygenase</keyword>
<keyword evidence="1 6" id="KW-0285">Flavoprotein</keyword>
<proteinExistence type="inferred from homology"/>